<protein>
    <submittedName>
        <fullName evidence="1">Uncharacterized protein</fullName>
    </submittedName>
</protein>
<feature type="non-terminal residue" evidence="1">
    <location>
        <position position="173"/>
    </location>
</feature>
<organism evidence="1 2">
    <name type="scientific">Coniosporium uncinatum</name>
    <dbReference type="NCBI Taxonomy" id="93489"/>
    <lineage>
        <taxon>Eukaryota</taxon>
        <taxon>Fungi</taxon>
        <taxon>Dikarya</taxon>
        <taxon>Ascomycota</taxon>
        <taxon>Pezizomycotina</taxon>
        <taxon>Dothideomycetes</taxon>
        <taxon>Dothideomycetes incertae sedis</taxon>
        <taxon>Coniosporium</taxon>
    </lineage>
</organism>
<evidence type="ECO:0000313" key="2">
    <source>
        <dbReference type="Proteomes" id="UP001186974"/>
    </source>
</evidence>
<evidence type="ECO:0000313" key="1">
    <source>
        <dbReference type="EMBL" id="KAK3064481.1"/>
    </source>
</evidence>
<sequence>MKFGHNLPRNQVPEWASSYIDYKGLKKLIKSPVEATKNGQDADLAEFFYTLDRNLESVDAFYNKKYSDASRRLRLLYDRYGSIPKGRDGMDKDEKEDLMGALLEVRDQLRKLQWYGEVNRRGFIKITKKLDKKVSNQATQRSYLATKVDPKPFSKNAKLSNDMKQVNDWLSRL</sequence>
<dbReference type="EMBL" id="JAWDJW010006502">
    <property type="protein sequence ID" value="KAK3064481.1"/>
    <property type="molecule type" value="Genomic_DNA"/>
</dbReference>
<proteinExistence type="predicted"/>
<reference evidence="1" key="1">
    <citation type="submission" date="2024-09" db="EMBL/GenBank/DDBJ databases">
        <title>Black Yeasts Isolated from many extreme environments.</title>
        <authorList>
            <person name="Coleine C."/>
            <person name="Stajich J.E."/>
            <person name="Selbmann L."/>
        </authorList>
    </citation>
    <scope>NUCLEOTIDE SEQUENCE</scope>
    <source>
        <strain evidence="1">CCFEE 5737</strain>
    </source>
</reference>
<dbReference type="Proteomes" id="UP001186974">
    <property type="component" value="Unassembled WGS sequence"/>
</dbReference>
<gene>
    <name evidence="1" type="ORF">LTS18_006858</name>
</gene>
<comment type="caution">
    <text evidence="1">The sequence shown here is derived from an EMBL/GenBank/DDBJ whole genome shotgun (WGS) entry which is preliminary data.</text>
</comment>
<accession>A0ACC3DAQ4</accession>
<name>A0ACC3DAQ4_9PEZI</name>
<keyword evidence="2" id="KW-1185">Reference proteome</keyword>